<evidence type="ECO:0000313" key="3">
    <source>
        <dbReference type="Proteomes" id="UP001457282"/>
    </source>
</evidence>
<protein>
    <recommendedName>
        <fullName evidence="1">Reverse transcriptase domain-containing protein</fullName>
    </recommendedName>
</protein>
<dbReference type="AlphaFoldDB" id="A0AAW1W925"/>
<evidence type="ECO:0000313" key="2">
    <source>
        <dbReference type="EMBL" id="KAK9921279.1"/>
    </source>
</evidence>
<dbReference type="EMBL" id="JBEDUW010000006">
    <property type="protein sequence ID" value="KAK9921279.1"/>
    <property type="molecule type" value="Genomic_DNA"/>
</dbReference>
<sequence length="553" mass="62019">MIGLSWNVRGVFNLQGQWQEEISGIQQAFVDYFGQLFTTEGSINANIILEVVTPKVTSLMNGKLLAPFTRLDIEETLKQMASNKSPGHDGLSVLFFQKYWHIVGDEVSNFCLDVLNGEAELKDVNHTLIALIPKIKHPQHVTDFRPISLCTVVYKLISKSMVNRMKRILPDVISPYQSAFVSGRHIQDNIITAFETIHSIRTCQSANDPRLVLKLDISKAYDRVEWKFLQEILTRIGFDGKWVALIMKCVTSVSFSVLWQGKPVGLFRPTRGIRQGDPLSPYLFLLVSEGLSGLFQNAVSNGLLHGVVMGGNAPPISHLLFADDSLIFGRAVEEEVIFLKQCLLLYECAAGQRINFQKSALSFGHGVRNTIKEMVQNILGVPVVPFHEKYLGLPMVSGRSKKQMFKRIEERLDIHMSGWQSKFLSKAGKVILVKAVAQAIPTYSMSVFRLPKSVCKAFRSKVARFWCGKGDGQKGIHWCKWEILCKHKNNGGLGFRDLEAFNQALLAKTVWRIALAPSSLVHKVLQGKYFENSSWANATIGSNCSMIWSSLLM</sequence>
<comment type="caution">
    <text evidence="2">The sequence shown here is derived from an EMBL/GenBank/DDBJ whole genome shotgun (WGS) entry which is preliminary data.</text>
</comment>
<evidence type="ECO:0000259" key="1">
    <source>
        <dbReference type="PROSITE" id="PS50878"/>
    </source>
</evidence>
<proteinExistence type="predicted"/>
<organism evidence="2 3">
    <name type="scientific">Rubus argutus</name>
    <name type="common">Southern blackberry</name>
    <dbReference type="NCBI Taxonomy" id="59490"/>
    <lineage>
        <taxon>Eukaryota</taxon>
        <taxon>Viridiplantae</taxon>
        <taxon>Streptophyta</taxon>
        <taxon>Embryophyta</taxon>
        <taxon>Tracheophyta</taxon>
        <taxon>Spermatophyta</taxon>
        <taxon>Magnoliopsida</taxon>
        <taxon>eudicotyledons</taxon>
        <taxon>Gunneridae</taxon>
        <taxon>Pentapetalae</taxon>
        <taxon>rosids</taxon>
        <taxon>fabids</taxon>
        <taxon>Rosales</taxon>
        <taxon>Rosaceae</taxon>
        <taxon>Rosoideae</taxon>
        <taxon>Rosoideae incertae sedis</taxon>
        <taxon>Rubus</taxon>
    </lineage>
</organism>
<dbReference type="Proteomes" id="UP001457282">
    <property type="component" value="Unassembled WGS sequence"/>
</dbReference>
<dbReference type="PANTHER" id="PTHR33116:SF86">
    <property type="entry name" value="REVERSE TRANSCRIPTASE DOMAIN-CONTAINING PROTEIN"/>
    <property type="match status" value="1"/>
</dbReference>
<dbReference type="CDD" id="cd01650">
    <property type="entry name" value="RT_nLTR_like"/>
    <property type="match status" value="1"/>
</dbReference>
<accession>A0AAW1W925</accession>
<dbReference type="InterPro" id="IPR043502">
    <property type="entry name" value="DNA/RNA_pol_sf"/>
</dbReference>
<feature type="domain" description="Reverse transcriptase" evidence="1">
    <location>
        <begin position="113"/>
        <end position="383"/>
    </location>
</feature>
<dbReference type="PROSITE" id="PS50878">
    <property type="entry name" value="RT_POL"/>
    <property type="match status" value="1"/>
</dbReference>
<reference evidence="2 3" key="1">
    <citation type="journal article" date="2023" name="G3 (Bethesda)">
        <title>A chromosome-length genome assembly and annotation of blackberry (Rubus argutus, cv. 'Hillquist').</title>
        <authorList>
            <person name="Bruna T."/>
            <person name="Aryal R."/>
            <person name="Dudchenko O."/>
            <person name="Sargent D.J."/>
            <person name="Mead D."/>
            <person name="Buti M."/>
            <person name="Cavallini A."/>
            <person name="Hytonen T."/>
            <person name="Andres J."/>
            <person name="Pham M."/>
            <person name="Weisz D."/>
            <person name="Mascagni F."/>
            <person name="Usai G."/>
            <person name="Natali L."/>
            <person name="Bassil N."/>
            <person name="Fernandez G.E."/>
            <person name="Lomsadze A."/>
            <person name="Armour M."/>
            <person name="Olukolu B."/>
            <person name="Poorten T."/>
            <person name="Britton C."/>
            <person name="Davik J."/>
            <person name="Ashrafi H."/>
            <person name="Aiden E.L."/>
            <person name="Borodovsky M."/>
            <person name="Worthington M."/>
        </authorList>
    </citation>
    <scope>NUCLEOTIDE SEQUENCE [LARGE SCALE GENOMIC DNA]</scope>
    <source>
        <strain evidence="2">PI 553951</strain>
    </source>
</reference>
<dbReference type="SUPFAM" id="SSF56672">
    <property type="entry name" value="DNA/RNA polymerases"/>
    <property type="match status" value="1"/>
</dbReference>
<dbReference type="PANTHER" id="PTHR33116">
    <property type="entry name" value="REVERSE TRANSCRIPTASE ZINC-BINDING DOMAIN-CONTAINING PROTEIN-RELATED-RELATED"/>
    <property type="match status" value="1"/>
</dbReference>
<gene>
    <name evidence="2" type="ORF">M0R45_029797</name>
</gene>
<dbReference type="Pfam" id="PF00078">
    <property type="entry name" value="RVT_1"/>
    <property type="match status" value="1"/>
</dbReference>
<keyword evidence="3" id="KW-1185">Reference proteome</keyword>
<name>A0AAW1W925_RUBAR</name>
<dbReference type="InterPro" id="IPR000477">
    <property type="entry name" value="RT_dom"/>
</dbReference>